<dbReference type="InterPro" id="IPR013986">
    <property type="entry name" value="DExx_box_DNA_helicase_dom_sf"/>
</dbReference>
<name>A0ABY5DYF2_9ACTN</name>
<gene>
    <name evidence="8" type="ORF">NBH00_06615</name>
</gene>
<dbReference type="InterPro" id="IPR000212">
    <property type="entry name" value="DNA_helicase_UvrD/REP"/>
</dbReference>
<evidence type="ECO:0000256" key="1">
    <source>
        <dbReference type="ARBA" id="ARBA00022741"/>
    </source>
</evidence>
<dbReference type="PANTHER" id="PTHR11070">
    <property type="entry name" value="UVRD / RECB / PCRA DNA HELICASE FAMILY MEMBER"/>
    <property type="match status" value="1"/>
</dbReference>
<dbReference type="InterPro" id="IPR027417">
    <property type="entry name" value="P-loop_NTPase"/>
</dbReference>
<evidence type="ECO:0000259" key="7">
    <source>
        <dbReference type="PROSITE" id="PS51198"/>
    </source>
</evidence>
<feature type="domain" description="UvrD-like helicase ATP-binding" evidence="7">
    <location>
        <begin position="14"/>
        <end position="249"/>
    </location>
</feature>
<protein>
    <submittedName>
        <fullName evidence="8">AAA family ATPase</fullName>
    </submittedName>
</protein>
<dbReference type="RefSeq" id="WP_254573705.1">
    <property type="nucleotide sequence ID" value="NZ_CP098502.1"/>
</dbReference>
<evidence type="ECO:0000256" key="4">
    <source>
        <dbReference type="ARBA" id="ARBA00022840"/>
    </source>
</evidence>
<keyword evidence="4 6" id="KW-0067">ATP-binding</keyword>
<dbReference type="Proteomes" id="UP001056035">
    <property type="component" value="Chromosome"/>
</dbReference>
<feature type="binding site" evidence="6">
    <location>
        <begin position="35"/>
        <end position="42"/>
    </location>
    <ligand>
        <name>ATP</name>
        <dbReference type="ChEBI" id="CHEBI:30616"/>
    </ligand>
</feature>
<reference evidence="8 9" key="1">
    <citation type="submission" date="2022-06" db="EMBL/GenBank/DDBJ databases">
        <title>Paraconexibacter antarcticus.</title>
        <authorList>
            <person name="Kim C.S."/>
        </authorList>
    </citation>
    <scope>NUCLEOTIDE SEQUENCE [LARGE SCALE GENOMIC DNA]</scope>
    <source>
        <strain evidence="8 9">02-257</strain>
    </source>
</reference>
<dbReference type="Gene3D" id="1.10.10.160">
    <property type="match status" value="1"/>
</dbReference>
<evidence type="ECO:0000256" key="3">
    <source>
        <dbReference type="ARBA" id="ARBA00022806"/>
    </source>
</evidence>
<dbReference type="Gene3D" id="3.40.50.300">
    <property type="entry name" value="P-loop containing nucleotide triphosphate hydrolases"/>
    <property type="match status" value="3"/>
</dbReference>
<evidence type="ECO:0000256" key="5">
    <source>
        <dbReference type="ARBA" id="ARBA00023125"/>
    </source>
</evidence>
<dbReference type="SUPFAM" id="SSF52540">
    <property type="entry name" value="P-loop containing nucleoside triphosphate hydrolases"/>
    <property type="match status" value="1"/>
</dbReference>
<organism evidence="8 9">
    <name type="scientific">Paraconexibacter antarcticus</name>
    <dbReference type="NCBI Taxonomy" id="2949664"/>
    <lineage>
        <taxon>Bacteria</taxon>
        <taxon>Bacillati</taxon>
        <taxon>Actinomycetota</taxon>
        <taxon>Thermoleophilia</taxon>
        <taxon>Solirubrobacterales</taxon>
        <taxon>Paraconexibacteraceae</taxon>
        <taxon>Paraconexibacter</taxon>
    </lineage>
</organism>
<evidence type="ECO:0000256" key="6">
    <source>
        <dbReference type="PROSITE-ProRule" id="PRU00560"/>
    </source>
</evidence>
<keyword evidence="2 6" id="KW-0378">Hydrolase</keyword>
<evidence type="ECO:0000313" key="8">
    <source>
        <dbReference type="EMBL" id="UTI67055.1"/>
    </source>
</evidence>
<evidence type="ECO:0000313" key="9">
    <source>
        <dbReference type="Proteomes" id="UP001056035"/>
    </source>
</evidence>
<dbReference type="PANTHER" id="PTHR11070:SF2">
    <property type="entry name" value="ATP-DEPENDENT DNA HELICASE SRS2"/>
    <property type="match status" value="1"/>
</dbReference>
<dbReference type="InterPro" id="IPR014016">
    <property type="entry name" value="UvrD-like_ATP-bd"/>
</dbReference>
<dbReference type="Pfam" id="PF13245">
    <property type="entry name" value="AAA_19"/>
    <property type="match status" value="1"/>
</dbReference>
<sequence>MPEDQAAALEEMSRRRSEASAAIVSSAAQKRLIVAGPGTGKSFTFQQALKAVGGDGLALTFIRNLVRDLATDLDGLAEVFTFHGYCKYLMHRHDVAGLQAGDYYPPLPEVIVEDILIRTGRVVKTQTIEARLQNLDTSDGLIDEVLAQADYYNAVSHTDLVYRVLGFFEAVPDSIPTYPLIVVDEFQDFSLLETTFIALLGDKSRVLIAGDDDQALYKQLRHASPDFIRALAADDDYAVFELPYCSRCTSVIVAAVRDLLDVAIKAGNLQGRIPKNFDCYLPDKGAESAAHPKIIHAKISSANTPYIGGYISQQIARIPPEDIARSREKGYPTALVIGPRPFLNKAFDVVVQNFPSARMKTSDKIEIDVLAGYKRIAGDDQSRLGWRIVVSARPFDGDQATLRAVFDEAAELAPALPEEYRDEHLELARLVGVLIEGGALSEDEEQRLTTAVERSMEAISAFLGTDEDPESTPSDDDVDLSEPDILFTSLVGAKGLSAEHVFIVGMNNGHFPRDRDNVSDEDVCKMLVALSRTRKQCHVVSAGFFGSGQLEQSVFLNVLKPHLRTVTVKKGGVPPVSWISDG</sequence>
<evidence type="ECO:0000256" key="2">
    <source>
        <dbReference type="ARBA" id="ARBA00022801"/>
    </source>
</evidence>
<keyword evidence="3 6" id="KW-0347">Helicase</keyword>
<dbReference type="EMBL" id="CP098502">
    <property type="protein sequence ID" value="UTI67055.1"/>
    <property type="molecule type" value="Genomic_DNA"/>
</dbReference>
<accession>A0ABY5DYF2</accession>
<keyword evidence="1 6" id="KW-0547">Nucleotide-binding</keyword>
<proteinExistence type="predicted"/>
<keyword evidence="5" id="KW-0238">DNA-binding</keyword>
<dbReference type="PROSITE" id="PS51198">
    <property type="entry name" value="UVRD_HELICASE_ATP_BIND"/>
    <property type="match status" value="1"/>
</dbReference>
<keyword evidence="9" id="KW-1185">Reference proteome</keyword>